<keyword evidence="1" id="KW-1133">Transmembrane helix</keyword>
<keyword evidence="2" id="KW-0732">Signal</keyword>
<evidence type="ECO:0000313" key="4">
    <source>
        <dbReference type="Proteomes" id="UP001629214"/>
    </source>
</evidence>
<feature type="chain" id="PRO_5045302140" description="PXPV repeat-containing protein" evidence="2">
    <location>
        <begin position="27"/>
        <end position="122"/>
    </location>
</feature>
<feature type="transmembrane region" description="Helical" evidence="1">
    <location>
        <begin position="36"/>
        <end position="54"/>
    </location>
</feature>
<feature type="signal peptide" evidence="2">
    <location>
        <begin position="1"/>
        <end position="26"/>
    </location>
</feature>
<name>A0ABW8Z6Z0_9BURK</name>
<dbReference type="RefSeq" id="WP_408167049.1">
    <property type="nucleotide sequence ID" value="NZ_JAQQFR010000004.1"/>
</dbReference>
<keyword evidence="1" id="KW-0472">Membrane</keyword>
<evidence type="ECO:0000256" key="1">
    <source>
        <dbReference type="SAM" id="Phobius"/>
    </source>
</evidence>
<dbReference type="EMBL" id="JAQQFR010000004">
    <property type="protein sequence ID" value="MFL9878255.1"/>
    <property type="molecule type" value="Genomic_DNA"/>
</dbReference>
<organism evidence="3 4">
    <name type="scientific">Herbaspirillum rhizosphaerae</name>
    <dbReference type="NCBI Taxonomy" id="346179"/>
    <lineage>
        <taxon>Bacteria</taxon>
        <taxon>Pseudomonadati</taxon>
        <taxon>Pseudomonadota</taxon>
        <taxon>Betaproteobacteria</taxon>
        <taxon>Burkholderiales</taxon>
        <taxon>Oxalobacteraceae</taxon>
        <taxon>Herbaspirillum</taxon>
    </lineage>
</organism>
<evidence type="ECO:0000256" key="2">
    <source>
        <dbReference type="SAM" id="SignalP"/>
    </source>
</evidence>
<comment type="caution">
    <text evidence="3">The sequence shown here is derived from an EMBL/GenBank/DDBJ whole genome shotgun (WGS) entry which is preliminary data.</text>
</comment>
<evidence type="ECO:0000313" key="3">
    <source>
        <dbReference type="EMBL" id="MFL9878255.1"/>
    </source>
</evidence>
<reference evidence="3 4" key="1">
    <citation type="journal article" date="2024" name="Chem. Sci.">
        <title>Discovery of megapolipeptins by genome mining of a Burkholderiales bacteria collection.</title>
        <authorList>
            <person name="Paulo B.S."/>
            <person name="Recchia M.J.J."/>
            <person name="Lee S."/>
            <person name="Fergusson C.H."/>
            <person name="Romanowski S.B."/>
            <person name="Hernandez A."/>
            <person name="Krull N."/>
            <person name="Liu D.Y."/>
            <person name="Cavanagh H."/>
            <person name="Bos A."/>
            <person name="Gray C.A."/>
            <person name="Murphy B.T."/>
            <person name="Linington R.G."/>
            <person name="Eustaquio A.S."/>
        </authorList>
    </citation>
    <scope>NUCLEOTIDE SEQUENCE [LARGE SCALE GENOMIC DNA]</scope>
    <source>
        <strain evidence="3 4">RL21-008-BIB-B</strain>
    </source>
</reference>
<dbReference type="Proteomes" id="UP001629214">
    <property type="component" value="Unassembled WGS sequence"/>
</dbReference>
<proteinExistence type="predicted"/>
<keyword evidence="4" id="KW-1185">Reference proteome</keyword>
<gene>
    <name evidence="3" type="ORF">PQR63_07685</name>
</gene>
<accession>A0ABW8Z6Z0</accession>
<evidence type="ECO:0008006" key="5">
    <source>
        <dbReference type="Google" id="ProtNLM"/>
    </source>
</evidence>
<protein>
    <recommendedName>
        <fullName evidence="5">PXPV repeat-containing protein</fullName>
    </recommendedName>
</protein>
<sequence>MITKKIIPALLITAALAASVSAPASAHDRGGNNGLAIAAGIIGAVAIGTVIANANSGPSYAPPQQVYQPAPQPVYYQAPQQVYYQPAPVYVRPAPVYVEREYRERPVYREYRREYRDVYYTR</sequence>
<keyword evidence="1" id="KW-0812">Transmembrane</keyword>